<dbReference type="InterPro" id="IPR040794">
    <property type="entry name" value="CE2_N"/>
</dbReference>
<evidence type="ECO:0000259" key="2">
    <source>
        <dbReference type="Pfam" id="PF13472"/>
    </source>
</evidence>
<proteinExistence type="predicted"/>
<feature type="domain" description="SGNH hydrolase-type esterase" evidence="2">
    <location>
        <begin position="162"/>
        <end position="333"/>
    </location>
</feature>
<dbReference type="Gene3D" id="2.60.120.260">
    <property type="entry name" value="Galactose-binding domain-like"/>
    <property type="match status" value="1"/>
</dbReference>
<feature type="domain" description="Carbohydrate esterase 2 N-terminal" evidence="3">
    <location>
        <begin position="48"/>
        <end position="153"/>
    </location>
</feature>
<protein>
    <submittedName>
        <fullName evidence="4">Acetyl xylan esterase-like protein</fullName>
    </submittedName>
</protein>
<dbReference type="SUPFAM" id="SSF52266">
    <property type="entry name" value="SGNH hydrolase"/>
    <property type="match status" value="1"/>
</dbReference>
<name>Q21FX9_SACD2</name>
<keyword evidence="5" id="KW-1185">Reference proteome</keyword>
<feature type="signal peptide" evidence="1">
    <location>
        <begin position="1"/>
        <end position="24"/>
    </location>
</feature>
<dbReference type="GO" id="GO:0016788">
    <property type="term" value="F:hydrolase activity, acting on ester bonds"/>
    <property type="evidence" value="ECO:0007669"/>
    <property type="project" value="UniProtKB-ARBA"/>
</dbReference>
<sequence length="369" mass="40406">MSIQPLRTLVICTAASLICALFSACSTLIPQQAPLQTVAPNHPMVTVSGRTQTMLDGSERFGYPGVSFTVNVKAKGVIFNASSTSGNNYLDVYIDGRLQRSIKLEKAATDYVVFNHNRARQHQVKILNRSESWHGLATLHSIRVQDGKFLAPPAKPRTKLLVIGDSVTCGTGANRKQGCEMDPSWWDAHNSFGMQLGRALSAETHLVCYGGRGVMRSWNGEPKDIQAPAFYDLAVPEPWADAPWDNSKFKADIILVSLGTNDFSMGIPDQQAFINTYVAFATILLRDHPNATIAITDGAILGHDELNKKGTLQNYLKQVQAAVDSPRLAFIPSNIYAGDSCDAHPTGEQHTQMAQDLQVQLEQLLNTNR</sequence>
<evidence type="ECO:0000313" key="4">
    <source>
        <dbReference type="EMBL" id="ABD82400.1"/>
    </source>
</evidence>
<evidence type="ECO:0000259" key="3">
    <source>
        <dbReference type="Pfam" id="PF17996"/>
    </source>
</evidence>
<dbReference type="InterPro" id="IPR036514">
    <property type="entry name" value="SGNH_hydro_sf"/>
</dbReference>
<dbReference type="PANTHER" id="PTHR37834">
    <property type="entry name" value="GDSL-LIKE LIPASE/ACYLHYDROLASE DOMAIN PROTEIN (AFU_ORTHOLOGUE AFUA_2G00620)"/>
    <property type="match status" value="1"/>
</dbReference>
<evidence type="ECO:0000256" key="1">
    <source>
        <dbReference type="SAM" id="SignalP"/>
    </source>
</evidence>
<gene>
    <name evidence="4" type="primary">ces2B</name>
    <name evidence="4" type="ordered locus">Sde_3143</name>
</gene>
<dbReference type="InterPro" id="IPR013830">
    <property type="entry name" value="SGNH_hydro"/>
</dbReference>
<accession>Q21FX9</accession>
<dbReference type="PROSITE" id="PS51257">
    <property type="entry name" value="PROKAR_LIPOPROTEIN"/>
    <property type="match status" value="1"/>
</dbReference>
<dbReference type="PANTHER" id="PTHR37834:SF2">
    <property type="entry name" value="ESTERASE, SGNH HYDROLASE-TYPE"/>
    <property type="match status" value="1"/>
</dbReference>
<evidence type="ECO:0000313" key="5">
    <source>
        <dbReference type="Proteomes" id="UP000001947"/>
    </source>
</evidence>
<dbReference type="AlphaFoldDB" id="Q21FX9"/>
<dbReference type="Gene3D" id="3.40.50.1110">
    <property type="entry name" value="SGNH hydrolase"/>
    <property type="match status" value="1"/>
</dbReference>
<feature type="chain" id="PRO_5004199857" evidence="1">
    <location>
        <begin position="25"/>
        <end position="369"/>
    </location>
</feature>
<dbReference type="Pfam" id="PF13472">
    <property type="entry name" value="Lipase_GDSL_2"/>
    <property type="match status" value="1"/>
</dbReference>
<dbReference type="RefSeq" id="WP_011469616.1">
    <property type="nucleotide sequence ID" value="NC_007912.1"/>
</dbReference>
<organism evidence="4 5">
    <name type="scientific">Saccharophagus degradans (strain 2-40 / ATCC 43961 / DSM 17024)</name>
    <dbReference type="NCBI Taxonomy" id="203122"/>
    <lineage>
        <taxon>Bacteria</taxon>
        <taxon>Pseudomonadati</taxon>
        <taxon>Pseudomonadota</taxon>
        <taxon>Gammaproteobacteria</taxon>
        <taxon>Cellvibrionales</taxon>
        <taxon>Cellvibrionaceae</taxon>
        <taxon>Saccharophagus</taxon>
    </lineage>
</organism>
<dbReference type="Proteomes" id="UP000001947">
    <property type="component" value="Chromosome"/>
</dbReference>
<dbReference type="OrthoDB" id="9801375at2"/>
<dbReference type="EMBL" id="CP000282">
    <property type="protein sequence ID" value="ABD82400.1"/>
    <property type="molecule type" value="Genomic_DNA"/>
</dbReference>
<dbReference type="HOGENOM" id="CLU_042506_2_0_6"/>
<dbReference type="eggNOG" id="COG2755">
    <property type="taxonomic scope" value="Bacteria"/>
</dbReference>
<dbReference type="Pfam" id="PF17996">
    <property type="entry name" value="CE2_N"/>
    <property type="match status" value="1"/>
</dbReference>
<dbReference type="InterPro" id="IPR052762">
    <property type="entry name" value="PCW_deacetylase/CE"/>
</dbReference>
<reference evidence="4 5" key="1">
    <citation type="journal article" date="2008" name="PLoS Genet.">
        <title>Complete genome sequence of the complex carbohydrate-degrading marine bacterium, Saccharophagus degradans strain 2-40 T.</title>
        <authorList>
            <person name="Weiner R.M."/>
            <person name="Taylor L.E.II."/>
            <person name="Henrissat B."/>
            <person name="Hauser L."/>
            <person name="Land M."/>
            <person name="Coutinho P.M."/>
            <person name="Rancurel C."/>
            <person name="Saunders E.H."/>
            <person name="Longmire A.G."/>
            <person name="Zhang H."/>
            <person name="Bayer E.A."/>
            <person name="Gilbert H.J."/>
            <person name="Larimer F."/>
            <person name="Zhulin I.B."/>
            <person name="Ekborg N.A."/>
            <person name="Lamed R."/>
            <person name="Richardson P.M."/>
            <person name="Borovok I."/>
            <person name="Hutcheson S."/>
        </authorList>
    </citation>
    <scope>NUCLEOTIDE SEQUENCE [LARGE SCALE GENOMIC DNA]</scope>
    <source>
        <strain evidence="5">2-40 / ATCC 43961 / DSM 17024</strain>
    </source>
</reference>
<dbReference type="GeneID" id="98614772"/>
<keyword evidence="1" id="KW-0732">Signal</keyword>
<dbReference type="STRING" id="203122.Sde_3143"/>
<dbReference type="KEGG" id="sde:Sde_3143"/>